<name>A0A8T4IP59_9SPHN</name>
<accession>A0A8T4IP59</accession>
<keyword evidence="2" id="KW-1185">Reference proteome</keyword>
<gene>
    <name evidence="1" type="ORF">J7S20_15370</name>
</gene>
<sequence length="64" mass="7218">MRPSTGKILFMALAVLAALLAWLWWSDAVFDYKCERAGGIWDADARVCRIPVNPDQGSHVSRWV</sequence>
<reference evidence="1" key="1">
    <citation type="submission" date="2021-04" db="EMBL/GenBank/DDBJ databases">
        <title>Ouciella asimina sp. nov., isolated from the surface seawater in the hydrothermal field of Okinawa Trough.</title>
        <authorList>
            <person name="Shuang W."/>
        </authorList>
    </citation>
    <scope>NUCLEOTIDE SEQUENCE</scope>
    <source>
        <strain evidence="1">LXI357</strain>
    </source>
</reference>
<comment type="caution">
    <text evidence="1">The sequence shown here is derived from an EMBL/GenBank/DDBJ whole genome shotgun (WGS) entry which is preliminary data.</text>
</comment>
<dbReference type="EMBL" id="JAGRQC010000005">
    <property type="protein sequence ID" value="MBR0553886.1"/>
    <property type="molecule type" value="Genomic_DNA"/>
</dbReference>
<evidence type="ECO:0000313" key="2">
    <source>
        <dbReference type="Proteomes" id="UP000676996"/>
    </source>
</evidence>
<organism evidence="1 2">
    <name type="scientific">Stakelama marina</name>
    <dbReference type="NCBI Taxonomy" id="2826939"/>
    <lineage>
        <taxon>Bacteria</taxon>
        <taxon>Pseudomonadati</taxon>
        <taxon>Pseudomonadota</taxon>
        <taxon>Alphaproteobacteria</taxon>
        <taxon>Sphingomonadales</taxon>
        <taxon>Sphingomonadaceae</taxon>
        <taxon>Stakelama</taxon>
    </lineage>
</organism>
<dbReference type="AlphaFoldDB" id="A0A8T4IP59"/>
<evidence type="ECO:0000313" key="1">
    <source>
        <dbReference type="EMBL" id="MBR0553886.1"/>
    </source>
</evidence>
<dbReference type="Proteomes" id="UP000676996">
    <property type="component" value="Unassembled WGS sequence"/>
</dbReference>
<dbReference type="RefSeq" id="WP_284055143.1">
    <property type="nucleotide sequence ID" value="NZ_JAGRQC010000005.1"/>
</dbReference>
<proteinExistence type="predicted"/>
<protein>
    <submittedName>
        <fullName evidence="1">Uncharacterized protein</fullName>
    </submittedName>
</protein>